<evidence type="ECO:0000313" key="2">
    <source>
        <dbReference type="Proteomes" id="UP000015105"/>
    </source>
</evidence>
<sequence>RISSVSGPPRILMHVPLSSNGKVCIFSLLLTVQRRLNLCKCHCSC</sequence>
<dbReference type="Gramene" id="AET2Gv20802300.58">
    <property type="protein sequence ID" value="AET2Gv20802300.58"/>
    <property type="gene ID" value="AET2Gv20802300"/>
</dbReference>
<keyword evidence="2" id="KW-1185">Reference proteome</keyword>
<dbReference type="AlphaFoldDB" id="A0A453CBV1"/>
<name>A0A453CBV1_AEGTS</name>
<reference evidence="2" key="2">
    <citation type="journal article" date="2017" name="Nat. Plants">
        <title>The Aegilops tauschii genome reveals multiple impacts of transposons.</title>
        <authorList>
            <person name="Zhao G."/>
            <person name="Zou C."/>
            <person name="Li K."/>
            <person name="Wang K."/>
            <person name="Li T."/>
            <person name="Gao L."/>
            <person name="Zhang X."/>
            <person name="Wang H."/>
            <person name="Yang Z."/>
            <person name="Liu X."/>
            <person name="Jiang W."/>
            <person name="Mao L."/>
            <person name="Kong X."/>
            <person name="Jiao Y."/>
            <person name="Jia J."/>
        </authorList>
    </citation>
    <scope>NUCLEOTIDE SEQUENCE [LARGE SCALE GENOMIC DNA]</scope>
    <source>
        <strain evidence="2">cv. AL8/78</strain>
    </source>
</reference>
<evidence type="ECO:0000313" key="1">
    <source>
        <dbReference type="EnsemblPlants" id="AET2Gv20802300.58"/>
    </source>
</evidence>
<reference evidence="1" key="3">
    <citation type="journal article" date="2017" name="Nature">
        <title>Genome sequence of the progenitor of the wheat D genome Aegilops tauschii.</title>
        <authorList>
            <person name="Luo M.C."/>
            <person name="Gu Y.Q."/>
            <person name="Puiu D."/>
            <person name="Wang H."/>
            <person name="Twardziok S.O."/>
            <person name="Deal K.R."/>
            <person name="Huo N."/>
            <person name="Zhu T."/>
            <person name="Wang L."/>
            <person name="Wang Y."/>
            <person name="McGuire P.E."/>
            <person name="Liu S."/>
            <person name="Long H."/>
            <person name="Ramasamy R.K."/>
            <person name="Rodriguez J.C."/>
            <person name="Van S.L."/>
            <person name="Yuan L."/>
            <person name="Wang Z."/>
            <person name="Xia Z."/>
            <person name="Xiao L."/>
            <person name="Anderson O.D."/>
            <person name="Ouyang S."/>
            <person name="Liang Y."/>
            <person name="Zimin A.V."/>
            <person name="Pertea G."/>
            <person name="Qi P."/>
            <person name="Bennetzen J.L."/>
            <person name="Dai X."/>
            <person name="Dawson M.W."/>
            <person name="Muller H.G."/>
            <person name="Kugler K."/>
            <person name="Rivarola-Duarte L."/>
            <person name="Spannagl M."/>
            <person name="Mayer K.F.X."/>
            <person name="Lu F.H."/>
            <person name="Bevan M.W."/>
            <person name="Leroy P."/>
            <person name="Li P."/>
            <person name="You F.M."/>
            <person name="Sun Q."/>
            <person name="Liu Z."/>
            <person name="Lyons E."/>
            <person name="Wicker T."/>
            <person name="Salzberg S.L."/>
            <person name="Devos K.M."/>
            <person name="Dvorak J."/>
        </authorList>
    </citation>
    <scope>NUCLEOTIDE SEQUENCE [LARGE SCALE GENOMIC DNA]</scope>
    <source>
        <strain evidence="1">cv. AL8/78</strain>
    </source>
</reference>
<protein>
    <submittedName>
        <fullName evidence="1">Uncharacterized protein</fullName>
    </submittedName>
</protein>
<reference evidence="1" key="5">
    <citation type="journal article" date="2021" name="G3 (Bethesda)">
        <title>Aegilops tauschii genome assembly Aet v5.0 features greater sequence contiguity and improved annotation.</title>
        <authorList>
            <person name="Wang L."/>
            <person name="Zhu T."/>
            <person name="Rodriguez J.C."/>
            <person name="Deal K.R."/>
            <person name="Dubcovsky J."/>
            <person name="McGuire P.E."/>
            <person name="Lux T."/>
            <person name="Spannagl M."/>
            <person name="Mayer K.F.X."/>
            <person name="Baldrich P."/>
            <person name="Meyers B.C."/>
            <person name="Huo N."/>
            <person name="Gu Y.Q."/>
            <person name="Zhou H."/>
            <person name="Devos K.M."/>
            <person name="Bennetzen J.L."/>
            <person name="Unver T."/>
            <person name="Budak H."/>
            <person name="Gulick P.J."/>
            <person name="Galiba G."/>
            <person name="Kalapos B."/>
            <person name="Nelson D.R."/>
            <person name="Li P."/>
            <person name="You F.M."/>
            <person name="Luo M.C."/>
            <person name="Dvorak J."/>
        </authorList>
    </citation>
    <scope>NUCLEOTIDE SEQUENCE [LARGE SCALE GENOMIC DNA]</scope>
    <source>
        <strain evidence="1">cv. AL8/78</strain>
    </source>
</reference>
<dbReference type="Proteomes" id="UP000015105">
    <property type="component" value="Chromosome 2D"/>
</dbReference>
<dbReference type="EnsemblPlants" id="AET2Gv20802300.58">
    <property type="protein sequence ID" value="AET2Gv20802300.58"/>
    <property type="gene ID" value="AET2Gv20802300"/>
</dbReference>
<organism evidence="1 2">
    <name type="scientific">Aegilops tauschii subsp. strangulata</name>
    <name type="common">Goatgrass</name>
    <dbReference type="NCBI Taxonomy" id="200361"/>
    <lineage>
        <taxon>Eukaryota</taxon>
        <taxon>Viridiplantae</taxon>
        <taxon>Streptophyta</taxon>
        <taxon>Embryophyta</taxon>
        <taxon>Tracheophyta</taxon>
        <taxon>Spermatophyta</taxon>
        <taxon>Magnoliopsida</taxon>
        <taxon>Liliopsida</taxon>
        <taxon>Poales</taxon>
        <taxon>Poaceae</taxon>
        <taxon>BOP clade</taxon>
        <taxon>Pooideae</taxon>
        <taxon>Triticodae</taxon>
        <taxon>Triticeae</taxon>
        <taxon>Triticinae</taxon>
        <taxon>Aegilops</taxon>
    </lineage>
</organism>
<reference evidence="1" key="4">
    <citation type="submission" date="2019-03" db="UniProtKB">
        <authorList>
            <consortium name="EnsemblPlants"/>
        </authorList>
    </citation>
    <scope>IDENTIFICATION</scope>
</reference>
<proteinExistence type="predicted"/>
<reference evidence="2" key="1">
    <citation type="journal article" date="2014" name="Science">
        <title>Ancient hybridizations among the ancestral genomes of bread wheat.</title>
        <authorList>
            <consortium name="International Wheat Genome Sequencing Consortium,"/>
            <person name="Marcussen T."/>
            <person name="Sandve S.R."/>
            <person name="Heier L."/>
            <person name="Spannagl M."/>
            <person name="Pfeifer M."/>
            <person name="Jakobsen K.S."/>
            <person name="Wulff B.B."/>
            <person name="Steuernagel B."/>
            <person name="Mayer K.F."/>
            <person name="Olsen O.A."/>
        </authorList>
    </citation>
    <scope>NUCLEOTIDE SEQUENCE [LARGE SCALE GENOMIC DNA]</scope>
    <source>
        <strain evidence="2">cv. AL8/78</strain>
    </source>
</reference>
<accession>A0A453CBV1</accession>